<reference evidence="2 3" key="1">
    <citation type="submission" date="2016-04" db="EMBL/GenBank/DDBJ databases">
        <authorList>
            <person name="Evans L.H."/>
            <person name="Alamgir A."/>
            <person name="Owens N."/>
            <person name="Weber N.D."/>
            <person name="Virtaneva K."/>
            <person name="Barbian K."/>
            <person name="Babar A."/>
            <person name="Rosenke K."/>
        </authorList>
    </citation>
    <scope>NUCLEOTIDE SEQUENCE [LARGE SCALE GENOMIC DNA]</scope>
    <source>
        <strain evidence="3">S5(T) (JCM 30642 \VKM B-2941)</strain>
    </source>
</reference>
<feature type="transmembrane region" description="Helical" evidence="1">
    <location>
        <begin position="124"/>
        <end position="142"/>
    </location>
</feature>
<evidence type="ECO:0000313" key="2">
    <source>
        <dbReference type="EMBL" id="SIM55252.1"/>
    </source>
</evidence>
<evidence type="ECO:0000313" key="3">
    <source>
        <dbReference type="Proteomes" id="UP000195607"/>
    </source>
</evidence>
<name>A0A1N5U3B2_9ARCH</name>
<keyword evidence="1" id="KW-0472">Membrane</keyword>
<keyword evidence="1" id="KW-0812">Transmembrane</keyword>
<evidence type="ECO:0000256" key="1">
    <source>
        <dbReference type="SAM" id="Phobius"/>
    </source>
</evidence>
<dbReference type="GeneID" id="41588065"/>
<accession>A0A1N5U3B2</accession>
<sequence length="174" mass="18529">MNEDDSFALSIGAIDGLITSLMITSNAIISKSNIMLEAALRISLGSAVVGAASFFVAEYGRLRQGEYRIAHLLKPSSNPGQSKTSVMRRNLSDAFKGGSLSFIMGFVGAAIPIVSYSLLHREGIYSLTFSYLALGIMGIFLGKSSGGKASNWFISLVILGVIMTVAGYYLRIVS</sequence>
<keyword evidence="1" id="KW-1133">Transmembrane helix</keyword>
<proteinExistence type="predicted"/>
<dbReference type="EMBL" id="LT671858">
    <property type="protein sequence ID" value="SIM55252.1"/>
    <property type="molecule type" value="Genomic_DNA"/>
</dbReference>
<dbReference type="AlphaFoldDB" id="A0A1N5U3B2"/>
<feature type="transmembrane region" description="Helical" evidence="1">
    <location>
        <begin position="97"/>
        <end position="118"/>
    </location>
</feature>
<gene>
    <name evidence="2" type="ORF">CSP5_0791</name>
</gene>
<feature type="transmembrane region" description="Helical" evidence="1">
    <location>
        <begin position="40"/>
        <end position="59"/>
    </location>
</feature>
<protein>
    <submittedName>
        <fullName evidence="2">Multipass membrane protein</fullName>
    </submittedName>
</protein>
<feature type="transmembrane region" description="Helical" evidence="1">
    <location>
        <begin position="7"/>
        <end position="28"/>
    </location>
</feature>
<dbReference type="RefSeq" id="WP_021788593.1">
    <property type="nucleotide sequence ID" value="NZ_LT671858.1"/>
</dbReference>
<feature type="transmembrane region" description="Helical" evidence="1">
    <location>
        <begin position="149"/>
        <end position="170"/>
    </location>
</feature>
<organism evidence="2 3">
    <name type="scientific">Cuniculiplasma divulgatum</name>
    <dbReference type="NCBI Taxonomy" id="1673428"/>
    <lineage>
        <taxon>Archaea</taxon>
        <taxon>Methanobacteriati</taxon>
        <taxon>Thermoplasmatota</taxon>
        <taxon>Thermoplasmata</taxon>
        <taxon>Thermoplasmatales</taxon>
        <taxon>Cuniculiplasmataceae</taxon>
        <taxon>Cuniculiplasma</taxon>
    </lineage>
</organism>
<dbReference type="Proteomes" id="UP000195607">
    <property type="component" value="Chromosome I"/>
</dbReference>